<reference evidence="1" key="1">
    <citation type="submission" date="2020-02" db="EMBL/GenBank/DDBJ databases">
        <authorList>
            <person name="Meier V. D."/>
        </authorList>
    </citation>
    <scope>NUCLEOTIDE SEQUENCE</scope>
    <source>
        <strain evidence="1">AVDCRST_MAG87</strain>
    </source>
</reference>
<accession>A0A6J4VQS2</accession>
<dbReference type="AlphaFoldDB" id="A0A6J4VQS2"/>
<dbReference type="EMBL" id="CADCWJ010000871">
    <property type="protein sequence ID" value="CAA9585983.1"/>
    <property type="molecule type" value="Genomic_DNA"/>
</dbReference>
<keyword evidence="1" id="KW-0378">Hydrolase</keyword>
<sequence length="42" mass="4763">IARPVGSSIARCWRCGRMLEPPKIAPPKCWPRSCRFFGSTRS</sequence>
<protein>
    <submittedName>
        <fullName evidence="1">Alpha/beta hydrolase fold-1</fullName>
    </submittedName>
</protein>
<feature type="non-terminal residue" evidence="1">
    <location>
        <position position="42"/>
    </location>
</feature>
<gene>
    <name evidence="1" type="ORF">AVDCRST_MAG87-3961</name>
</gene>
<evidence type="ECO:0000313" key="1">
    <source>
        <dbReference type="EMBL" id="CAA9585983.1"/>
    </source>
</evidence>
<organism evidence="1">
    <name type="scientific">uncultured Thermomicrobiales bacterium</name>
    <dbReference type="NCBI Taxonomy" id="1645740"/>
    <lineage>
        <taxon>Bacteria</taxon>
        <taxon>Pseudomonadati</taxon>
        <taxon>Thermomicrobiota</taxon>
        <taxon>Thermomicrobia</taxon>
        <taxon>Thermomicrobiales</taxon>
        <taxon>environmental samples</taxon>
    </lineage>
</organism>
<proteinExistence type="predicted"/>
<name>A0A6J4VQS2_9BACT</name>
<dbReference type="GO" id="GO:0016787">
    <property type="term" value="F:hydrolase activity"/>
    <property type="evidence" value="ECO:0007669"/>
    <property type="project" value="UniProtKB-KW"/>
</dbReference>
<feature type="non-terminal residue" evidence="1">
    <location>
        <position position="1"/>
    </location>
</feature>